<dbReference type="InterPro" id="IPR040258">
    <property type="entry name" value="Spt16"/>
</dbReference>
<evidence type="ECO:0000256" key="4">
    <source>
        <dbReference type="ARBA" id="ARBA00022763"/>
    </source>
</evidence>
<feature type="domain" description="Histone chaperone RTT106/FACT complex subunit SPT16-like middle" evidence="14">
    <location>
        <begin position="834"/>
        <end position="924"/>
    </location>
</feature>
<comment type="subcellular location">
    <subcellularLocation>
        <location evidence="10">Nucleus</location>
    </subcellularLocation>
    <subcellularLocation>
        <location evidence="10">Chromosome</location>
    </subcellularLocation>
</comment>
<dbReference type="SMART" id="SM01286">
    <property type="entry name" value="SPT16"/>
    <property type="match status" value="1"/>
</dbReference>
<protein>
    <recommendedName>
        <fullName evidence="10">FACT complex subunit</fullName>
    </recommendedName>
</protein>
<dbReference type="Pfam" id="PF21091">
    <property type="entry name" value="SPT16_C"/>
    <property type="match status" value="1"/>
</dbReference>
<dbReference type="GO" id="GO:0006368">
    <property type="term" value="P:transcription elongation by RNA polymerase II"/>
    <property type="evidence" value="ECO:0007669"/>
    <property type="project" value="TreeGrafter"/>
</dbReference>
<reference evidence="15" key="1">
    <citation type="submission" date="2020-07" db="EMBL/GenBank/DDBJ databases">
        <title>Genome sequence and genetic diversity analysis of an under-domesticated orphan crop, white fonio (Digitaria exilis).</title>
        <authorList>
            <person name="Bennetzen J.L."/>
            <person name="Chen S."/>
            <person name="Ma X."/>
            <person name="Wang X."/>
            <person name="Yssel A.E.J."/>
            <person name="Chaluvadi S.R."/>
            <person name="Johnson M."/>
            <person name="Gangashetty P."/>
            <person name="Hamidou F."/>
            <person name="Sanogo M.D."/>
            <person name="Zwaenepoel A."/>
            <person name="Wallace J."/>
            <person name="Van De Peer Y."/>
            <person name="Van Deynze A."/>
        </authorList>
    </citation>
    <scope>NUCLEOTIDE SEQUENCE</scope>
    <source>
        <tissue evidence="15">Leaves</tissue>
    </source>
</reference>
<dbReference type="Gene3D" id="3.40.350.10">
    <property type="entry name" value="Creatinase/prolidase N-terminal domain"/>
    <property type="match status" value="1"/>
</dbReference>
<evidence type="ECO:0000313" key="16">
    <source>
        <dbReference type="Proteomes" id="UP000636709"/>
    </source>
</evidence>
<feature type="compositionally biased region" description="Acidic residues" evidence="11">
    <location>
        <begin position="996"/>
        <end position="1012"/>
    </location>
</feature>
<feature type="compositionally biased region" description="Basic residues" evidence="11">
    <location>
        <begin position="1038"/>
        <end position="1049"/>
    </location>
</feature>
<comment type="caution">
    <text evidence="15">The sequence shown here is derived from an EMBL/GenBank/DDBJ whole genome shotgun (WGS) entry which is preliminary data.</text>
</comment>
<feature type="region of interest" description="Disordered" evidence="11">
    <location>
        <begin position="944"/>
        <end position="1067"/>
    </location>
</feature>
<feature type="compositionally biased region" description="Acidic residues" evidence="11">
    <location>
        <begin position="1023"/>
        <end position="1033"/>
    </location>
</feature>
<keyword evidence="8 10" id="KW-0234">DNA repair</keyword>
<dbReference type="InterPro" id="IPR013953">
    <property type="entry name" value="FACT_SPT16_M"/>
</dbReference>
<feature type="compositionally biased region" description="Basic and acidic residues" evidence="11">
    <location>
        <begin position="1013"/>
        <end position="1022"/>
    </location>
</feature>
<dbReference type="GO" id="GO:0006260">
    <property type="term" value="P:DNA replication"/>
    <property type="evidence" value="ECO:0007669"/>
    <property type="project" value="UniProtKB-KW"/>
</dbReference>
<evidence type="ECO:0000256" key="10">
    <source>
        <dbReference type="RuleBase" id="RU367052"/>
    </source>
</evidence>
<dbReference type="Gene3D" id="2.30.29.30">
    <property type="entry name" value="Pleckstrin-homology domain (PH domain)/Phosphotyrosine-binding domain (PTB)"/>
    <property type="match status" value="1"/>
</dbReference>
<dbReference type="FunFam" id="3.40.350.10:FF:000006">
    <property type="entry name" value="FACT complex subunit SPT16"/>
    <property type="match status" value="1"/>
</dbReference>
<dbReference type="GO" id="GO:0035101">
    <property type="term" value="C:FACT complex"/>
    <property type="evidence" value="ECO:0007669"/>
    <property type="project" value="UniProtKB-UniRule"/>
</dbReference>
<evidence type="ECO:0000256" key="8">
    <source>
        <dbReference type="ARBA" id="ARBA00023204"/>
    </source>
</evidence>
<dbReference type="InterPro" id="IPR048969">
    <property type="entry name" value="FACT_SPT16_C"/>
</dbReference>
<evidence type="ECO:0000259" key="14">
    <source>
        <dbReference type="SMART" id="SM01287"/>
    </source>
</evidence>
<dbReference type="FunFam" id="2.30.29.30:FF:000017">
    <property type="entry name" value="FACT complex subunit SPT16"/>
    <property type="match status" value="1"/>
</dbReference>
<feature type="compositionally biased region" description="Acidic residues" evidence="11">
    <location>
        <begin position="965"/>
        <end position="988"/>
    </location>
</feature>
<dbReference type="PANTHER" id="PTHR13980">
    <property type="entry name" value="CDC68 RELATED"/>
    <property type="match status" value="1"/>
</dbReference>
<keyword evidence="6" id="KW-0175">Coiled coil</keyword>
<dbReference type="InterPro" id="IPR013719">
    <property type="entry name" value="RTT106/SPT16-like_middle_dom"/>
</dbReference>
<comment type="subunit">
    <text evidence="10">Component of the FACT complex.</text>
</comment>
<dbReference type="SUPFAM" id="SSF55920">
    <property type="entry name" value="Creatinase/aminopeptidase"/>
    <property type="match status" value="1"/>
</dbReference>
<evidence type="ECO:0000313" key="15">
    <source>
        <dbReference type="EMBL" id="KAF8666391.1"/>
    </source>
</evidence>
<dbReference type="EMBL" id="JACEFO010002306">
    <property type="protein sequence ID" value="KAF8666391.1"/>
    <property type="molecule type" value="Genomic_DNA"/>
</dbReference>
<sequence length="1067" mass="120129">MAILEALDRTTPISGSSNVVSPENFIKCLNKFYSHWKEHVSDHWGSSSAIAVATPPPSDDIRYRKSLALSMWFFGREFADTIIVFLSSQIHVLSGQDGCDLLQHLKTPVSEAVGLDIVLHNLEKADNGSHSMDQILNSVFAQYESNSLIMGHIGREKPEGKVLEEWSQKLHASKLKLYDVSGGISELFSVKDANEIMYVKKAAYLTASAMRKFVVPKLENIVMGEKKVPHSKLMDLTEKIILSPTKIDVKLKAENVDICYPPIFQSGGKYDLRPGALSNDDDLYYDSGSLIVCAMGAKYSGYCSNVARTFLIDCSIEKCNAYKVLLKAHDAAIAALTPGGRASMSYQAAVDAVRGEAPDLLPFLTKSGGTGIGIEFRETWLSLNEKNDLTLKEGMLFNVSLGFQNILVKSSDDKIKEFSLWLADTVLIGKEKPEVLTALISKGEDDAFYSFDEEKIGSPSSKPAPKTEQMAPLKVNPVLKSDMMLSLKDNLRSSSRAPKEDLRKQLQSEILHKRTNETAMRSDGMNNNILEGHGQFRAMGELVAYKNVSEFPRVNRLEIQVDKQNEAILLPIYGFMVPFHVCTVKKAEIRGDSKRSVYVSITFNVPNTVPSLQDSGLQANISSVFLKAATFLSRDRRHAEEVVQLMKILQKGVLERAKRASLVTQEKLQLHDGLTRDRIQLLDLWIRPSLPGRGRKVPGTLVAHVNGFQYSVSKSEKVDIMFGNIKHAFYQPAERDMITLLHFHLYNEIMVGSKKTRDVQFYIEVMDGVDSVGLKRRSAWDPDEIEEEQRERARRREINRQFELFVRRIDSIWSKPRFNQLALQFETPVQKLGFNGVHGRTTCFIAPSSCCLVQLIETPFLVTSLREVDIVCLERVVFGQKSFDMVFVFQDYTRDVVRIEAIPMADVDKIKDWLNDCSLKYYESKLNLNWRKVLKTMINDPDSEANDRWEFLNPDASDSDSGSSETEDDQYEPSDMETGSESDDDGSDNESVVNSGEDDGGSDEDDGGESWDEMERKARDADAEMGSESDSEDERQRRREKAKAKSVHRHPSEPSCKVSPQKRRRLN</sequence>
<keyword evidence="5 10" id="KW-0805">Transcription regulation</keyword>
<dbReference type="GO" id="GO:0031491">
    <property type="term" value="F:nucleosome binding"/>
    <property type="evidence" value="ECO:0007669"/>
    <property type="project" value="TreeGrafter"/>
</dbReference>
<dbReference type="InterPro" id="IPR029149">
    <property type="entry name" value="Creatin/AminoP/Spt16_N"/>
</dbReference>
<evidence type="ECO:0000256" key="5">
    <source>
        <dbReference type="ARBA" id="ARBA00023015"/>
    </source>
</evidence>
<evidence type="ECO:0000256" key="9">
    <source>
        <dbReference type="ARBA" id="ARBA00023242"/>
    </source>
</evidence>
<dbReference type="Pfam" id="PF00557">
    <property type="entry name" value="Peptidase_M24"/>
    <property type="match status" value="1"/>
</dbReference>
<dbReference type="PANTHER" id="PTHR13980:SF16">
    <property type="entry name" value="FACT COMPLEX SUBUNIT"/>
    <property type="match status" value="1"/>
</dbReference>
<dbReference type="InterPro" id="IPR056595">
    <property type="entry name" value="Fact-SPT16_PH"/>
</dbReference>
<accession>A0A835AH46</accession>
<feature type="domain" description="FACT complex subunit SPT16 middle" evidence="13">
    <location>
        <begin position="559"/>
        <end position="710"/>
    </location>
</feature>
<dbReference type="SMART" id="SM01287">
    <property type="entry name" value="Rtt106"/>
    <property type="match status" value="1"/>
</dbReference>
<dbReference type="Pfam" id="PF14826">
    <property type="entry name" value="FACT-Spt16_Nlob"/>
    <property type="match status" value="1"/>
</dbReference>
<dbReference type="FunFam" id="3.90.230.10:FF:000005">
    <property type="entry name" value="FACT complex subunit spt16"/>
    <property type="match status" value="1"/>
</dbReference>
<dbReference type="FunFam" id="2.30.29.150:FF:000004">
    <property type="entry name" value="FACT complex subunit SPT16"/>
    <property type="match status" value="1"/>
</dbReference>
<evidence type="ECO:0000259" key="13">
    <source>
        <dbReference type="SMART" id="SM01286"/>
    </source>
</evidence>
<dbReference type="OrthoDB" id="659259at2759"/>
<keyword evidence="4 10" id="KW-0227">DNA damage</keyword>
<dbReference type="InterPro" id="IPR029148">
    <property type="entry name" value="FACT-SPT16_Nlobe"/>
</dbReference>
<feature type="domain" description="FACT complex subunit SPT16 N-terminal lobe" evidence="12">
    <location>
        <begin position="20"/>
        <end position="184"/>
    </location>
</feature>
<dbReference type="GO" id="GO:0006281">
    <property type="term" value="P:DNA repair"/>
    <property type="evidence" value="ECO:0007669"/>
    <property type="project" value="UniProtKB-UniRule"/>
</dbReference>
<dbReference type="InterPro" id="IPR011993">
    <property type="entry name" value="PH-like_dom_sf"/>
</dbReference>
<keyword evidence="2 10" id="KW-0158">Chromosome</keyword>
<dbReference type="SMART" id="SM01285">
    <property type="entry name" value="FACT-Spt16_Nlob"/>
    <property type="match status" value="1"/>
</dbReference>
<name>A0A835AH46_9POAL</name>
<dbReference type="Gene3D" id="2.30.29.150">
    <property type="match status" value="1"/>
</dbReference>
<evidence type="ECO:0000259" key="12">
    <source>
        <dbReference type="SMART" id="SM01285"/>
    </source>
</evidence>
<evidence type="ECO:0000256" key="6">
    <source>
        <dbReference type="ARBA" id="ARBA00023054"/>
    </source>
</evidence>
<proteinExistence type="inferred from homology"/>
<dbReference type="InterPro" id="IPR000994">
    <property type="entry name" value="Pept_M24"/>
</dbReference>
<evidence type="ECO:0000256" key="2">
    <source>
        <dbReference type="ARBA" id="ARBA00022454"/>
    </source>
</evidence>
<keyword evidence="7 10" id="KW-0804">Transcription</keyword>
<comment type="function">
    <text evidence="10">Component of the FACT complex, a general chromatin factor that acts to reorganize nucleosomes. The FACT complex is involved in multiple processes that require DNA as a template such as mRNA elongation, DNA replication and DNA repair. During transcription elongation the FACT complex acts as a histone chaperone that both destabilizes and restores nucleosomal structure. It facilitates the passage of RNA polymerase II and transcription by promoting the dissociation of one histone H2A-H2B dimer from the nucleosome, then subsequently promotes the reestablishment of the nucleosome following the passage of RNA polymerase II.</text>
</comment>
<dbReference type="Proteomes" id="UP000636709">
    <property type="component" value="Unassembled WGS sequence"/>
</dbReference>
<evidence type="ECO:0000256" key="3">
    <source>
        <dbReference type="ARBA" id="ARBA00022705"/>
    </source>
</evidence>
<evidence type="ECO:0000256" key="1">
    <source>
        <dbReference type="ARBA" id="ARBA00010779"/>
    </source>
</evidence>
<evidence type="ECO:0000256" key="7">
    <source>
        <dbReference type="ARBA" id="ARBA00023163"/>
    </source>
</evidence>
<keyword evidence="16" id="KW-1185">Reference proteome</keyword>
<dbReference type="Gene3D" id="2.30.29.210">
    <property type="entry name" value="FACT complex subunit Spt16p/Cdc68p"/>
    <property type="match status" value="1"/>
</dbReference>
<evidence type="ECO:0000256" key="11">
    <source>
        <dbReference type="SAM" id="MobiDB-lite"/>
    </source>
</evidence>
<dbReference type="Pfam" id="PF24824">
    <property type="entry name" value="PH_SPT16"/>
    <property type="match status" value="1"/>
</dbReference>
<dbReference type="InterPro" id="IPR036005">
    <property type="entry name" value="Creatinase/aminopeptidase-like"/>
</dbReference>
<dbReference type="Pfam" id="PF08512">
    <property type="entry name" value="Rttp106-like_middle"/>
    <property type="match status" value="1"/>
</dbReference>
<feature type="compositionally biased region" description="Low complexity" evidence="11">
    <location>
        <begin position="955"/>
        <end position="964"/>
    </location>
</feature>
<organism evidence="15 16">
    <name type="scientific">Digitaria exilis</name>
    <dbReference type="NCBI Taxonomy" id="1010633"/>
    <lineage>
        <taxon>Eukaryota</taxon>
        <taxon>Viridiplantae</taxon>
        <taxon>Streptophyta</taxon>
        <taxon>Embryophyta</taxon>
        <taxon>Tracheophyta</taxon>
        <taxon>Spermatophyta</taxon>
        <taxon>Magnoliopsida</taxon>
        <taxon>Liliopsida</taxon>
        <taxon>Poales</taxon>
        <taxon>Poaceae</taxon>
        <taxon>PACMAD clade</taxon>
        <taxon>Panicoideae</taxon>
        <taxon>Panicodae</taxon>
        <taxon>Paniceae</taxon>
        <taxon>Anthephorinae</taxon>
        <taxon>Digitaria</taxon>
    </lineage>
</organism>
<keyword evidence="3 10" id="KW-0235">DNA replication</keyword>
<gene>
    <name evidence="15" type="ORF">HU200_053498</name>
</gene>
<dbReference type="Gene3D" id="3.90.230.10">
    <property type="entry name" value="Creatinase/methionine aminopeptidase superfamily"/>
    <property type="match status" value="1"/>
</dbReference>
<keyword evidence="9 10" id="KW-0539">Nucleus</keyword>
<dbReference type="AlphaFoldDB" id="A0A835AH46"/>
<dbReference type="Pfam" id="PF08644">
    <property type="entry name" value="SPT16"/>
    <property type="match status" value="1"/>
</dbReference>
<comment type="similarity">
    <text evidence="1 10">Belongs to the peptidase M24 family. SPT16 subfamily.</text>
</comment>